<dbReference type="PROSITE" id="PS50097">
    <property type="entry name" value="BTB"/>
    <property type="match status" value="1"/>
</dbReference>
<proteinExistence type="predicted"/>
<dbReference type="InterPro" id="IPR000210">
    <property type="entry name" value="BTB/POZ_dom"/>
</dbReference>
<evidence type="ECO:0000259" key="2">
    <source>
        <dbReference type="PROSITE" id="PS50097"/>
    </source>
</evidence>
<evidence type="ECO:0000313" key="4">
    <source>
        <dbReference type="Proteomes" id="UP001075354"/>
    </source>
</evidence>
<reference evidence="3" key="1">
    <citation type="submission" date="2022-12" db="EMBL/GenBank/DDBJ databases">
        <title>Chromosome-level genome assembly of the bean flower thrips Megalurothrips usitatus.</title>
        <authorList>
            <person name="Ma L."/>
            <person name="Liu Q."/>
            <person name="Li H."/>
            <person name="Cai W."/>
        </authorList>
    </citation>
    <scope>NUCLEOTIDE SEQUENCE</scope>
    <source>
        <strain evidence="3">Cailab_2022a</strain>
    </source>
</reference>
<sequence length="442" mass="48141">MTSTTVDWKCVTAKGSFLLAHDLVNGKADGAVHLPPFCAPDDDDLTWSVSFKSGERLRSGSHTVAKRLSFKLHFKSASGKRCVFAKRIFRLKQTASKEDKDDVAKELLRTMAVSEKEFSVEKRFSFTDVFRSCALGEIIFCNKPCNAIHVYVCVIWTDKSMDVVNPPPCKKMRAADWPLVAEASLSSCLGSLLDSHQLADAALVVGGREFPVHRTILAARSTVFRAMMSTDCKEKESGKVVIEDLRPAVVELLLRYIYMDSPWKAADAVTPADDAEDSEDSGGSDVSEVSDDSSDFNFSDDSISDEAGGAPVALRSDGDEAGMSGPAPDAAASEDDDGLLVELMVAADKYMLPGLVALCQQRLADRLLSDPSDEKLCDVLRASHLLECAPLRRIALDYLRIHRVKVLKSATWIEFAGANRRVASDALLDAMMETDASRGTSV</sequence>
<feature type="domain" description="BTB" evidence="2">
    <location>
        <begin position="199"/>
        <end position="258"/>
    </location>
</feature>
<dbReference type="Pfam" id="PF00651">
    <property type="entry name" value="BTB"/>
    <property type="match status" value="1"/>
</dbReference>
<dbReference type="SUPFAM" id="SSF54695">
    <property type="entry name" value="POZ domain"/>
    <property type="match status" value="1"/>
</dbReference>
<feature type="region of interest" description="Disordered" evidence="1">
    <location>
        <begin position="269"/>
        <end position="334"/>
    </location>
</feature>
<gene>
    <name evidence="3" type="ORF">ONE63_001094</name>
</gene>
<dbReference type="SMART" id="SM00225">
    <property type="entry name" value="BTB"/>
    <property type="match status" value="1"/>
</dbReference>
<comment type="caution">
    <text evidence="3">The sequence shown here is derived from an EMBL/GenBank/DDBJ whole genome shotgun (WGS) entry which is preliminary data.</text>
</comment>
<dbReference type="AlphaFoldDB" id="A0AAV7XEU5"/>
<protein>
    <recommendedName>
        <fullName evidence="2">BTB domain-containing protein</fullName>
    </recommendedName>
</protein>
<dbReference type="InterPro" id="IPR011333">
    <property type="entry name" value="SKP1/BTB/POZ_sf"/>
</dbReference>
<dbReference type="PANTHER" id="PTHR24413">
    <property type="entry name" value="SPECKLE-TYPE POZ PROTEIN"/>
    <property type="match status" value="1"/>
</dbReference>
<dbReference type="Gene3D" id="3.30.710.10">
    <property type="entry name" value="Potassium Channel Kv1.1, Chain A"/>
    <property type="match status" value="1"/>
</dbReference>
<name>A0AAV7XEU5_9NEOP</name>
<evidence type="ECO:0000256" key="1">
    <source>
        <dbReference type="SAM" id="MobiDB-lite"/>
    </source>
</evidence>
<dbReference type="EMBL" id="JAPTSV010000010">
    <property type="protein sequence ID" value="KAJ1523207.1"/>
    <property type="molecule type" value="Genomic_DNA"/>
</dbReference>
<keyword evidence="4" id="KW-1185">Reference proteome</keyword>
<dbReference type="Proteomes" id="UP001075354">
    <property type="component" value="Chromosome 10"/>
</dbReference>
<accession>A0AAV7XEU5</accession>
<organism evidence="3 4">
    <name type="scientific">Megalurothrips usitatus</name>
    <name type="common">bean blossom thrips</name>
    <dbReference type="NCBI Taxonomy" id="439358"/>
    <lineage>
        <taxon>Eukaryota</taxon>
        <taxon>Metazoa</taxon>
        <taxon>Ecdysozoa</taxon>
        <taxon>Arthropoda</taxon>
        <taxon>Hexapoda</taxon>
        <taxon>Insecta</taxon>
        <taxon>Pterygota</taxon>
        <taxon>Neoptera</taxon>
        <taxon>Paraneoptera</taxon>
        <taxon>Thysanoptera</taxon>
        <taxon>Terebrantia</taxon>
        <taxon>Thripoidea</taxon>
        <taxon>Thripidae</taxon>
        <taxon>Megalurothrips</taxon>
    </lineage>
</organism>
<evidence type="ECO:0000313" key="3">
    <source>
        <dbReference type="EMBL" id="KAJ1523207.1"/>
    </source>
</evidence>
<feature type="compositionally biased region" description="Acidic residues" evidence="1">
    <location>
        <begin position="273"/>
        <end position="294"/>
    </location>
</feature>
<dbReference type="CDD" id="cd18186">
    <property type="entry name" value="BTB_POZ_ZBTB_KLHL-like"/>
    <property type="match status" value="1"/>
</dbReference>